<gene>
    <name evidence="2" type="ORF">NQ314_008544</name>
</gene>
<keyword evidence="3" id="KW-1185">Reference proteome</keyword>
<dbReference type="PROSITE" id="PS51155">
    <property type="entry name" value="CHIT_BIND_RR_2"/>
    <property type="match status" value="1"/>
</dbReference>
<dbReference type="AlphaFoldDB" id="A0AAV8Y9L2"/>
<evidence type="ECO:0000313" key="3">
    <source>
        <dbReference type="Proteomes" id="UP001162156"/>
    </source>
</evidence>
<keyword evidence="1" id="KW-0193">Cuticle</keyword>
<name>A0AAV8Y9L2_9CUCU</name>
<proteinExistence type="predicted"/>
<comment type="caution">
    <text evidence="2">The sequence shown here is derived from an EMBL/GenBank/DDBJ whole genome shotgun (WGS) entry which is preliminary data.</text>
</comment>
<accession>A0AAV8Y9L2</accession>
<reference evidence="2" key="1">
    <citation type="journal article" date="2023" name="Insect Mol. Biol.">
        <title>Genome sequencing provides insights into the evolution of gene families encoding plant cell wall-degrading enzymes in longhorned beetles.</title>
        <authorList>
            <person name="Shin N.R."/>
            <person name="Okamura Y."/>
            <person name="Kirsch R."/>
            <person name="Pauchet Y."/>
        </authorList>
    </citation>
    <scope>NUCLEOTIDE SEQUENCE</scope>
    <source>
        <strain evidence="2">RBIC_L_NR</strain>
    </source>
</reference>
<evidence type="ECO:0000313" key="2">
    <source>
        <dbReference type="EMBL" id="KAJ8947821.1"/>
    </source>
</evidence>
<dbReference type="GO" id="GO:0042302">
    <property type="term" value="F:structural constituent of cuticle"/>
    <property type="evidence" value="ECO:0007669"/>
    <property type="project" value="UniProtKB-UniRule"/>
</dbReference>
<organism evidence="2 3">
    <name type="scientific">Rhamnusium bicolor</name>
    <dbReference type="NCBI Taxonomy" id="1586634"/>
    <lineage>
        <taxon>Eukaryota</taxon>
        <taxon>Metazoa</taxon>
        <taxon>Ecdysozoa</taxon>
        <taxon>Arthropoda</taxon>
        <taxon>Hexapoda</taxon>
        <taxon>Insecta</taxon>
        <taxon>Pterygota</taxon>
        <taxon>Neoptera</taxon>
        <taxon>Endopterygota</taxon>
        <taxon>Coleoptera</taxon>
        <taxon>Polyphaga</taxon>
        <taxon>Cucujiformia</taxon>
        <taxon>Chrysomeloidea</taxon>
        <taxon>Cerambycidae</taxon>
        <taxon>Lepturinae</taxon>
        <taxon>Rhagiini</taxon>
        <taxon>Rhamnusium</taxon>
    </lineage>
</organism>
<evidence type="ECO:0000256" key="1">
    <source>
        <dbReference type="PROSITE-ProRule" id="PRU00497"/>
    </source>
</evidence>
<dbReference type="Pfam" id="PF00379">
    <property type="entry name" value="Chitin_bind_4"/>
    <property type="match status" value="1"/>
</dbReference>
<dbReference type="EMBL" id="JANEYF010002339">
    <property type="protein sequence ID" value="KAJ8947821.1"/>
    <property type="molecule type" value="Genomic_DNA"/>
</dbReference>
<dbReference type="InterPro" id="IPR000618">
    <property type="entry name" value="Insect_cuticle"/>
</dbReference>
<sequence>MRAVWLKDLTHTHPPEGKVISISYIADENGFHAVGDAIPTPPPVPIAIQRALAYIAAHPQRVENAYEQRYY</sequence>
<protein>
    <submittedName>
        <fullName evidence="2">Uncharacterized protein</fullName>
    </submittedName>
</protein>
<dbReference type="Proteomes" id="UP001162156">
    <property type="component" value="Unassembled WGS sequence"/>
</dbReference>